<protein>
    <submittedName>
        <fullName evidence="2">Uncharacterized protein</fullName>
    </submittedName>
</protein>
<keyword evidence="3" id="KW-1185">Reference proteome</keyword>
<accession>A0A8J2PBZ7</accession>
<name>A0A8J2PBZ7_9HEXA</name>
<evidence type="ECO:0000256" key="1">
    <source>
        <dbReference type="SAM" id="Phobius"/>
    </source>
</evidence>
<keyword evidence="1" id="KW-0812">Transmembrane</keyword>
<comment type="caution">
    <text evidence="2">The sequence shown here is derived from an EMBL/GenBank/DDBJ whole genome shotgun (WGS) entry which is preliminary data.</text>
</comment>
<feature type="transmembrane region" description="Helical" evidence="1">
    <location>
        <begin position="211"/>
        <end position="234"/>
    </location>
</feature>
<feature type="transmembrane region" description="Helical" evidence="1">
    <location>
        <begin position="102"/>
        <end position="121"/>
    </location>
</feature>
<sequence>MEEDNTERTKNRTIKVQKFEEYLSLLTLKTAHKVLNVAATLKCIPFEPIPGKTRKYRLFIKHWQWLFYYLTSTACWCSVLHQVFGFIHYFHEHGLNTQSVVHILYLLLYLFFVIMHATIHFQHEEAVDLLNHTENLMRRLYQRAEAWGDEDEPIFHKGKWHSHPLAIMVVLYLTPTIVSIVLLLGVIHILNPTGEMYLLSLMPHLLEQYDIWLVMTGSCVIESLLLILMLLVAYATAIIGTMGSCNDMSCIWEMM</sequence>
<keyword evidence="1" id="KW-0472">Membrane</keyword>
<reference evidence="2" key="1">
    <citation type="submission" date="2021-06" db="EMBL/GenBank/DDBJ databases">
        <authorList>
            <person name="Hodson N. C."/>
            <person name="Mongue J. A."/>
            <person name="Jaron S. K."/>
        </authorList>
    </citation>
    <scope>NUCLEOTIDE SEQUENCE</scope>
</reference>
<feature type="transmembrane region" description="Helical" evidence="1">
    <location>
        <begin position="65"/>
        <end position="90"/>
    </location>
</feature>
<gene>
    <name evidence="2" type="ORF">AFUS01_LOCUS27890</name>
</gene>
<dbReference type="EMBL" id="CAJVCH010391333">
    <property type="protein sequence ID" value="CAG7817317.1"/>
    <property type="molecule type" value="Genomic_DNA"/>
</dbReference>
<dbReference type="AlphaFoldDB" id="A0A8J2PBZ7"/>
<organism evidence="2 3">
    <name type="scientific">Allacma fusca</name>
    <dbReference type="NCBI Taxonomy" id="39272"/>
    <lineage>
        <taxon>Eukaryota</taxon>
        <taxon>Metazoa</taxon>
        <taxon>Ecdysozoa</taxon>
        <taxon>Arthropoda</taxon>
        <taxon>Hexapoda</taxon>
        <taxon>Collembola</taxon>
        <taxon>Symphypleona</taxon>
        <taxon>Sminthuridae</taxon>
        <taxon>Allacma</taxon>
    </lineage>
</organism>
<evidence type="ECO:0000313" key="2">
    <source>
        <dbReference type="EMBL" id="CAG7817317.1"/>
    </source>
</evidence>
<proteinExistence type="predicted"/>
<dbReference type="Proteomes" id="UP000708208">
    <property type="component" value="Unassembled WGS sequence"/>
</dbReference>
<evidence type="ECO:0000313" key="3">
    <source>
        <dbReference type="Proteomes" id="UP000708208"/>
    </source>
</evidence>
<keyword evidence="1" id="KW-1133">Transmembrane helix</keyword>
<feature type="transmembrane region" description="Helical" evidence="1">
    <location>
        <begin position="165"/>
        <end position="191"/>
    </location>
</feature>